<protein>
    <submittedName>
        <fullName evidence="2">Uncharacterized protein</fullName>
    </submittedName>
</protein>
<dbReference type="EMBL" id="KV454426">
    <property type="protein sequence ID" value="ODQ82808.1"/>
    <property type="molecule type" value="Genomic_DNA"/>
</dbReference>
<dbReference type="Proteomes" id="UP000094336">
    <property type="component" value="Unassembled WGS sequence"/>
</dbReference>
<dbReference type="RefSeq" id="XP_018988136.1">
    <property type="nucleotide sequence ID" value="XM_019126845.1"/>
</dbReference>
<keyword evidence="3" id="KW-1185">Reference proteome</keyword>
<sequence>MGSGPTFPNPKYFWSPTGGWNNTPKNYKVNTLVLGGIAVAFMAFGKLVESQVVFDRAAVHSQETVDKWNAAAKLRNKHIEETGQVNINIHDRKIAMVVT</sequence>
<keyword evidence="1" id="KW-0812">Transmembrane</keyword>
<evidence type="ECO:0000313" key="3">
    <source>
        <dbReference type="Proteomes" id="UP000094336"/>
    </source>
</evidence>
<dbReference type="GeneID" id="30144699"/>
<gene>
    <name evidence="2" type="ORF">BABINDRAFT_11173</name>
</gene>
<keyword evidence="1" id="KW-0472">Membrane</keyword>
<evidence type="ECO:0000256" key="1">
    <source>
        <dbReference type="SAM" id="Phobius"/>
    </source>
</evidence>
<name>A0A1E3QYV0_9ASCO</name>
<evidence type="ECO:0000313" key="2">
    <source>
        <dbReference type="EMBL" id="ODQ82808.1"/>
    </source>
</evidence>
<dbReference type="OrthoDB" id="2100988at2759"/>
<reference evidence="3" key="1">
    <citation type="submission" date="2016-05" db="EMBL/GenBank/DDBJ databases">
        <title>Comparative genomics of biotechnologically important yeasts.</title>
        <authorList>
            <consortium name="DOE Joint Genome Institute"/>
            <person name="Riley R."/>
            <person name="Haridas S."/>
            <person name="Wolfe K.H."/>
            <person name="Lopes M.R."/>
            <person name="Hittinger C.T."/>
            <person name="Goker M."/>
            <person name="Salamov A."/>
            <person name="Wisecaver J."/>
            <person name="Long T.M."/>
            <person name="Aerts A.L."/>
            <person name="Barry K."/>
            <person name="Choi C."/>
            <person name="Clum A."/>
            <person name="Coughlan A.Y."/>
            <person name="Deshpande S."/>
            <person name="Douglass A.P."/>
            <person name="Hanson S.J."/>
            <person name="Klenk H.-P."/>
            <person name="Labutti K."/>
            <person name="Lapidus A."/>
            <person name="Lindquist E."/>
            <person name="Lipzen A."/>
            <person name="Meier-Kolthoff J.P."/>
            <person name="Ohm R.A."/>
            <person name="Otillar R.P."/>
            <person name="Pangilinan J."/>
            <person name="Peng Y."/>
            <person name="Rokas A."/>
            <person name="Rosa C.A."/>
            <person name="Scheuner C."/>
            <person name="Sibirny A.A."/>
            <person name="Slot J.C."/>
            <person name="Stielow J.B."/>
            <person name="Sun H."/>
            <person name="Kurtzman C.P."/>
            <person name="Blackwell M."/>
            <person name="Grigoriev I.V."/>
            <person name="Jeffries T.W."/>
        </authorList>
    </citation>
    <scope>NUCLEOTIDE SEQUENCE [LARGE SCALE GENOMIC DNA]</scope>
    <source>
        <strain evidence="3">NRRL Y-12698</strain>
    </source>
</reference>
<dbReference type="AlphaFoldDB" id="A0A1E3QYV0"/>
<proteinExistence type="predicted"/>
<keyword evidence="1" id="KW-1133">Transmembrane helix</keyword>
<organism evidence="2 3">
    <name type="scientific">Babjeviella inositovora NRRL Y-12698</name>
    <dbReference type="NCBI Taxonomy" id="984486"/>
    <lineage>
        <taxon>Eukaryota</taxon>
        <taxon>Fungi</taxon>
        <taxon>Dikarya</taxon>
        <taxon>Ascomycota</taxon>
        <taxon>Saccharomycotina</taxon>
        <taxon>Pichiomycetes</taxon>
        <taxon>Serinales incertae sedis</taxon>
        <taxon>Babjeviella</taxon>
    </lineage>
</organism>
<accession>A0A1E3QYV0</accession>
<feature type="transmembrane region" description="Helical" evidence="1">
    <location>
        <begin position="29"/>
        <end position="48"/>
    </location>
</feature>